<reference evidence="2 4" key="3">
    <citation type="journal article" date="2017" name="Antonie Van Leeuwenhoek">
        <title>Rhizobium rhizosphaerae sp. nov., a novel species isolated from rice rhizosphere.</title>
        <authorList>
            <person name="Zhao J.J."/>
            <person name="Zhang J."/>
            <person name="Zhang R.J."/>
            <person name="Zhang C.W."/>
            <person name="Yin H.Q."/>
            <person name="Zhang X.X."/>
        </authorList>
    </citation>
    <scope>NUCLEOTIDE SEQUENCE [LARGE SCALE GENOMIC DNA]</scope>
    <source>
        <strain evidence="2 4">RD15</strain>
    </source>
</reference>
<evidence type="ECO:0000313" key="4">
    <source>
        <dbReference type="Proteomes" id="UP000192652"/>
    </source>
</evidence>
<dbReference type="EMBL" id="MSPX01000014">
    <property type="protein sequence ID" value="OQP85337.1"/>
    <property type="molecule type" value="Genomic_DNA"/>
</dbReference>
<evidence type="ECO:0000313" key="2">
    <source>
        <dbReference type="EMBL" id="OQP85337.1"/>
    </source>
</evidence>
<reference evidence="2" key="2">
    <citation type="submission" date="2016-12" db="EMBL/GenBank/DDBJ databases">
        <authorList>
            <person name="Zhang X."/>
            <person name="Zhao J."/>
        </authorList>
    </citation>
    <scope>NUCLEOTIDE SEQUENCE</scope>
    <source>
        <strain evidence="2">RD15</strain>
    </source>
</reference>
<keyword evidence="4" id="KW-1185">Reference proteome</keyword>
<protein>
    <submittedName>
        <fullName evidence="1">Uncharacterized protein</fullName>
    </submittedName>
</protein>
<name>A0A1Q9AEN8_9HYPH</name>
<evidence type="ECO:0000313" key="3">
    <source>
        <dbReference type="Proteomes" id="UP000186143"/>
    </source>
</evidence>
<comment type="caution">
    <text evidence="1">The sequence shown here is derived from an EMBL/GenBank/DDBJ whole genome shotgun (WGS) entry which is preliminary data.</text>
</comment>
<dbReference type="AlphaFoldDB" id="A0A1Q9AEN8"/>
<dbReference type="OrthoDB" id="8353319at2"/>
<organism evidence="1 3">
    <name type="scientific">Xaviernesmea rhizosphaerae</name>
    <dbReference type="NCBI Taxonomy" id="1672749"/>
    <lineage>
        <taxon>Bacteria</taxon>
        <taxon>Pseudomonadati</taxon>
        <taxon>Pseudomonadota</taxon>
        <taxon>Alphaproteobacteria</taxon>
        <taxon>Hyphomicrobiales</taxon>
        <taxon>Rhizobiaceae</taxon>
        <taxon>Rhizobium/Agrobacterium group</taxon>
        <taxon>Xaviernesmea</taxon>
    </lineage>
</organism>
<sequence>MTDASAPLASSDDLLTQARDLAAAQPEAPASALLVALANEVRALRAQLADSRREGFKEGIRGAAKVIRNRQAAEGSALAGLMNRSQEDIERFSREVEQAAEGGPITLTDLRRLRSKINAVTVGDDELDDGIRRLYYSVVHTRTPGADDIPPPGSPSRSLDVASFIVERIMQEGWWTLGKSGMRVEEKPVSKVGMYAQHNPGSHSASDGPLTLLLALVMTLIENVKRQQGA</sequence>
<gene>
    <name evidence="1" type="ORF">BJF92_01275</name>
    <name evidence="2" type="ORF">BTR14_15635</name>
</gene>
<reference evidence="1 3" key="1">
    <citation type="submission" date="2016-09" db="EMBL/GenBank/DDBJ databases">
        <title>Rhizobium sp. nov., a novel species isolated from the rice rhizosphere.</title>
        <authorList>
            <person name="Zhao J."/>
            <person name="Zhang X."/>
        </authorList>
    </citation>
    <scope>NUCLEOTIDE SEQUENCE [LARGE SCALE GENOMIC DNA]</scope>
    <source>
        <strain evidence="1 3">MH17</strain>
    </source>
</reference>
<dbReference type="EMBL" id="MKIO01000040">
    <property type="protein sequence ID" value="OLP53415.1"/>
    <property type="molecule type" value="Genomic_DNA"/>
</dbReference>
<accession>A0A1Q9AEN8</accession>
<dbReference type="Proteomes" id="UP000192652">
    <property type="component" value="Unassembled WGS sequence"/>
</dbReference>
<evidence type="ECO:0000313" key="1">
    <source>
        <dbReference type="EMBL" id="OLP53415.1"/>
    </source>
</evidence>
<proteinExistence type="predicted"/>
<dbReference type="Proteomes" id="UP000186143">
    <property type="component" value="Unassembled WGS sequence"/>
</dbReference>
<dbReference type="RefSeq" id="WP_075636637.1">
    <property type="nucleotide sequence ID" value="NZ_MKIO01000040.1"/>
</dbReference>